<evidence type="ECO:0000313" key="1">
    <source>
        <dbReference type="EMBL" id="PSR71550.1"/>
    </source>
</evidence>
<accession>A0A2R6NGN4</accession>
<proteinExistence type="predicted"/>
<dbReference type="Proteomes" id="UP000186601">
    <property type="component" value="Unassembled WGS sequence"/>
</dbReference>
<comment type="caution">
    <text evidence="1">The sequence shown here is derived from an EMBL/GenBank/DDBJ whole genome shotgun (WGS) entry which is preliminary data.</text>
</comment>
<evidence type="ECO:0000313" key="2">
    <source>
        <dbReference type="Proteomes" id="UP000186601"/>
    </source>
</evidence>
<dbReference type="EMBL" id="MLYV02001271">
    <property type="protein sequence ID" value="PSR71550.1"/>
    <property type="molecule type" value="Genomic_DNA"/>
</dbReference>
<name>A0A2R6NGN4_9APHY</name>
<dbReference type="Gene3D" id="3.50.50.100">
    <property type="match status" value="1"/>
</dbReference>
<dbReference type="STRING" id="98765.A0A2R6NGN4"/>
<keyword evidence="2" id="KW-1185">Reference proteome</keyword>
<gene>
    <name evidence="1" type="ORF">PHLCEN_2v12559</name>
</gene>
<sequence>MIRVPKHRMRPCSSLRVTRNFTSSSARSQQRLVILGSGWGGYEVLRGVDKERWKCISGLV</sequence>
<evidence type="ECO:0008006" key="3">
    <source>
        <dbReference type="Google" id="ProtNLM"/>
    </source>
</evidence>
<dbReference type="AlphaFoldDB" id="A0A2R6NGN4"/>
<reference evidence="1 2" key="1">
    <citation type="submission" date="2018-02" db="EMBL/GenBank/DDBJ databases">
        <title>Genome sequence of the basidiomycete white-rot fungus Phlebia centrifuga.</title>
        <authorList>
            <person name="Granchi Z."/>
            <person name="Peng M."/>
            <person name="de Vries R.P."/>
            <person name="Hilden K."/>
            <person name="Makela M.R."/>
            <person name="Grigoriev I."/>
            <person name="Riley R."/>
        </authorList>
    </citation>
    <scope>NUCLEOTIDE SEQUENCE [LARGE SCALE GENOMIC DNA]</scope>
    <source>
        <strain evidence="1 2">FBCC195</strain>
    </source>
</reference>
<organism evidence="1 2">
    <name type="scientific">Hermanssonia centrifuga</name>
    <dbReference type="NCBI Taxonomy" id="98765"/>
    <lineage>
        <taxon>Eukaryota</taxon>
        <taxon>Fungi</taxon>
        <taxon>Dikarya</taxon>
        <taxon>Basidiomycota</taxon>
        <taxon>Agaricomycotina</taxon>
        <taxon>Agaricomycetes</taxon>
        <taxon>Polyporales</taxon>
        <taxon>Meruliaceae</taxon>
        <taxon>Hermanssonia</taxon>
    </lineage>
</organism>
<protein>
    <recommendedName>
        <fullName evidence="3">NADH dehydrogenase</fullName>
    </recommendedName>
</protein>
<dbReference type="OrthoDB" id="3257239at2759"/>